<dbReference type="Proteomes" id="UP000523955">
    <property type="component" value="Unassembled WGS sequence"/>
</dbReference>
<evidence type="ECO:0000256" key="7">
    <source>
        <dbReference type="ARBA" id="ARBA00023209"/>
    </source>
</evidence>
<dbReference type="AlphaFoldDB" id="A0A7X0RGT2"/>
<keyword evidence="7" id="KW-0594">Phospholipid biosynthesis</keyword>
<comment type="caution">
    <text evidence="10">The sequence shown here is derived from an EMBL/GenBank/DDBJ whole genome shotgun (WGS) entry which is preliminary data.</text>
</comment>
<evidence type="ECO:0000313" key="11">
    <source>
        <dbReference type="Proteomes" id="UP000523955"/>
    </source>
</evidence>
<evidence type="ECO:0000256" key="8">
    <source>
        <dbReference type="ARBA" id="ARBA00023264"/>
    </source>
</evidence>
<dbReference type="GO" id="GO:0008654">
    <property type="term" value="P:phospholipid biosynthetic process"/>
    <property type="evidence" value="ECO:0007669"/>
    <property type="project" value="UniProtKB-KW"/>
</dbReference>
<dbReference type="InterPro" id="IPR045540">
    <property type="entry name" value="YegS/DAGK_C"/>
</dbReference>
<proteinExistence type="inferred from homology"/>
<dbReference type="Pfam" id="PF19279">
    <property type="entry name" value="YegS_C"/>
    <property type="match status" value="1"/>
</dbReference>
<protein>
    <submittedName>
        <fullName evidence="10">Diacylglycerol kinase family lipid kinase</fullName>
    </submittedName>
</protein>
<comment type="similarity">
    <text evidence="2">Belongs to the diacylglycerol/lipid kinase family.</text>
</comment>
<dbReference type="Gene3D" id="3.40.50.10330">
    <property type="entry name" value="Probable inorganic polyphosphate/atp-NAD kinase, domain 1"/>
    <property type="match status" value="1"/>
</dbReference>
<comment type="cofactor">
    <cofactor evidence="1">
        <name>Mg(2+)</name>
        <dbReference type="ChEBI" id="CHEBI:18420"/>
    </cofactor>
</comment>
<keyword evidence="6" id="KW-0067">ATP-binding</keyword>
<evidence type="ECO:0000259" key="9">
    <source>
        <dbReference type="PROSITE" id="PS50146"/>
    </source>
</evidence>
<gene>
    <name evidence="10" type="ORF">H5V45_12050</name>
</gene>
<evidence type="ECO:0000256" key="2">
    <source>
        <dbReference type="ARBA" id="ARBA00005983"/>
    </source>
</evidence>
<dbReference type="Gene3D" id="2.60.200.40">
    <property type="match status" value="1"/>
</dbReference>
<evidence type="ECO:0000256" key="5">
    <source>
        <dbReference type="ARBA" id="ARBA00022777"/>
    </source>
</evidence>
<dbReference type="InterPro" id="IPR017438">
    <property type="entry name" value="ATP-NAD_kinase_N"/>
</dbReference>
<keyword evidence="8" id="KW-1208">Phospholipid metabolism</keyword>
<dbReference type="EMBL" id="JACKXE010000001">
    <property type="protein sequence ID" value="MBB6628051.1"/>
    <property type="molecule type" value="Genomic_DNA"/>
</dbReference>
<name>A0A7X0RGT2_9ACTN</name>
<dbReference type="GO" id="GO:0005524">
    <property type="term" value="F:ATP binding"/>
    <property type="evidence" value="ECO:0007669"/>
    <property type="project" value="UniProtKB-KW"/>
</dbReference>
<dbReference type="GO" id="GO:0005886">
    <property type="term" value="C:plasma membrane"/>
    <property type="evidence" value="ECO:0007669"/>
    <property type="project" value="TreeGrafter"/>
</dbReference>
<dbReference type="SUPFAM" id="SSF111331">
    <property type="entry name" value="NAD kinase/diacylglycerol kinase-like"/>
    <property type="match status" value="1"/>
</dbReference>
<keyword evidence="4" id="KW-0547">Nucleotide-binding</keyword>
<dbReference type="SMART" id="SM00046">
    <property type="entry name" value="DAGKc"/>
    <property type="match status" value="1"/>
</dbReference>
<accession>A0A7X0RGT2</accession>
<keyword evidence="5 10" id="KW-0418">Kinase</keyword>
<evidence type="ECO:0000256" key="6">
    <source>
        <dbReference type="ARBA" id="ARBA00022840"/>
    </source>
</evidence>
<evidence type="ECO:0000256" key="4">
    <source>
        <dbReference type="ARBA" id="ARBA00022741"/>
    </source>
</evidence>
<organism evidence="10 11">
    <name type="scientific">Nocardioides luti</name>
    <dbReference type="NCBI Taxonomy" id="2761101"/>
    <lineage>
        <taxon>Bacteria</taxon>
        <taxon>Bacillati</taxon>
        <taxon>Actinomycetota</taxon>
        <taxon>Actinomycetes</taxon>
        <taxon>Propionibacteriales</taxon>
        <taxon>Nocardioidaceae</taxon>
        <taxon>Nocardioides</taxon>
    </lineage>
</organism>
<keyword evidence="3" id="KW-0808">Transferase</keyword>
<dbReference type="Pfam" id="PF00781">
    <property type="entry name" value="DAGK_cat"/>
    <property type="match status" value="1"/>
</dbReference>
<keyword evidence="7" id="KW-0444">Lipid biosynthesis</keyword>
<dbReference type="InterPro" id="IPR016064">
    <property type="entry name" value="NAD/diacylglycerol_kinase_sf"/>
</dbReference>
<dbReference type="PROSITE" id="PS50146">
    <property type="entry name" value="DAGK"/>
    <property type="match status" value="1"/>
</dbReference>
<dbReference type="GO" id="GO:0004143">
    <property type="term" value="F:ATP-dependent diacylglycerol kinase activity"/>
    <property type="evidence" value="ECO:0007669"/>
    <property type="project" value="TreeGrafter"/>
</dbReference>
<keyword evidence="7" id="KW-0443">Lipid metabolism</keyword>
<dbReference type="PANTHER" id="PTHR12358">
    <property type="entry name" value="SPHINGOSINE KINASE"/>
    <property type="match status" value="1"/>
</dbReference>
<evidence type="ECO:0000313" key="10">
    <source>
        <dbReference type="EMBL" id="MBB6628051.1"/>
    </source>
</evidence>
<dbReference type="RefSeq" id="WP_185253142.1">
    <property type="nucleotide sequence ID" value="NZ_JACKXE010000001.1"/>
</dbReference>
<dbReference type="InterPro" id="IPR001206">
    <property type="entry name" value="Diacylglycerol_kinase_cat_dom"/>
</dbReference>
<keyword evidence="11" id="KW-1185">Reference proteome</keyword>
<evidence type="ECO:0000256" key="3">
    <source>
        <dbReference type="ARBA" id="ARBA00022679"/>
    </source>
</evidence>
<evidence type="ECO:0000256" key="1">
    <source>
        <dbReference type="ARBA" id="ARBA00001946"/>
    </source>
</evidence>
<reference evidence="10 11" key="1">
    <citation type="submission" date="2020-08" db="EMBL/GenBank/DDBJ databases">
        <authorList>
            <person name="Seo M.-J."/>
        </authorList>
    </citation>
    <scope>NUCLEOTIDE SEQUENCE [LARGE SCALE GENOMIC DNA]</scope>
    <source>
        <strain evidence="10 11">KIGAM211</strain>
    </source>
</reference>
<sequence length="301" mass="30728">MRAFTFLVNPASGGGAAPDAVVPVARLLREAGATVDVTYSPGPKAMGALVDVAIARGDVVVSVGGDGMLSSLAGSVSVAGGTLAVLPAGRGNDFARMLGLPEDPAAQARLLLEGAVRRVDLISWTLPGGAPRLVAGSVYSGVDARASEIVDGAHWLPKKAQYPYAALRSLATYQPGRFRVSVDGVEHEYSAATVVVANSAYYGKGMKIAPAAVLDDGLLDIVVIEAASKLELMRSLPTVYDGAHVTRPEVTVLTGRRVELRGRGRTPIPVGGDGEPLGALPGLDGPPAVAEVRPGALAVIA</sequence>
<feature type="domain" description="DAGKc" evidence="9">
    <location>
        <begin position="1"/>
        <end position="128"/>
    </location>
</feature>
<dbReference type="InterPro" id="IPR050187">
    <property type="entry name" value="Lipid_Phosphate_FormReg"/>
</dbReference>
<dbReference type="PANTHER" id="PTHR12358:SF106">
    <property type="entry name" value="LIPID KINASE YEGS"/>
    <property type="match status" value="1"/>
</dbReference>